<dbReference type="GO" id="GO:0090162">
    <property type="term" value="P:establishment of epithelial cell polarity"/>
    <property type="evidence" value="ECO:0007669"/>
    <property type="project" value="InterPro"/>
</dbReference>
<dbReference type="RefSeq" id="NP_001255674.1">
    <property type="nucleotide sequence ID" value="NM_001268745.1"/>
</dbReference>
<feature type="compositionally biased region" description="Polar residues" evidence="5">
    <location>
        <begin position="703"/>
        <end position="713"/>
    </location>
</feature>
<dbReference type="SMART" id="SM00295">
    <property type="entry name" value="B41"/>
    <property type="match status" value="1"/>
</dbReference>
<dbReference type="InterPro" id="IPR011993">
    <property type="entry name" value="PH-like_dom_sf"/>
</dbReference>
<dbReference type="InterPro" id="IPR047176">
    <property type="entry name" value="FRMD4A/B"/>
</dbReference>
<dbReference type="SUPFAM" id="SSF47031">
    <property type="entry name" value="Second domain of FERM"/>
    <property type="match status" value="1"/>
</dbReference>
<protein>
    <submittedName>
        <fullName evidence="7">FERM domain-containing protein</fullName>
    </submittedName>
</protein>
<dbReference type="GO" id="GO:0005737">
    <property type="term" value="C:cytoplasm"/>
    <property type="evidence" value="ECO:0007669"/>
    <property type="project" value="UniProtKB-SubCell"/>
</dbReference>
<feature type="compositionally biased region" description="Low complexity" evidence="5">
    <location>
        <begin position="385"/>
        <end position="403"/>
    </location>
</feature>
<feature type="compositionally biased region" description="Low complexity" evidence="5">
    <location>
        <begin position="672"/>
        <end position="696"/>
    </location>
</feature>
<feature type="compositionally biased region" description="Low complexity" evidence="5">
    <location>
        <begin position="598"/>
        <end position="618"/>
    </location>
</feature>
<feature type="coiled-coil region" evidence="4">
    <location>
        <begin position="455"/>
        <end position="489"/>
    </location>
</feature>
<dbReference type="FunCoup" id="G5ECW4">
    <property type="interactions" value="1264"/>
</dbReference>
<feature type="region of interest" description="Disordered" evidence="5">
    <location>
        <begin position="590"/>
        <end position="735"/>
    </location>
</feature>
<dbReference type="KEGG" id="cel:CELE_F07C6.4"/>
<proteinExistence type="predicted"/>
<feature type="compositionally biased region" description="Polar residues" evidence="5">
    <location>
        <begin position="415"/>
        <end position="435"/>
    </location>
</feature>
<feature type="domain" description="FERM" evidence="6">
    <location>
        <begin position="14"/>
        <end position="355"/>
    </location>
</feature>
<dbReference type="Gene3D" id="2.30.29.30">
    <property type="entry name" value="Pleckstrin-homology domain (PH domain)/Phosphotyrosine-binding domain (PTB)"/>
    <property type="match status" value="1"/>
</dbReference>
<keyword evidence="2" id="KW-0963">Cytoplasm</keyword>
<reference evidence="7 8" key="1">
    <citation type="journal article" date="1998" name="Science">
        <title>Genome sequence of the nematode C. elegans: a platform for investigating biology.</title>
        <authorList>
            <consortium name="The C. elegans sequencing consortium"/>
            <person name="Sulson J.E."/>
            <person name="Waterston R."/>
        </authorList>
    </citation>
    <scope>NUCLEOTIDE SEQUENCE [LARGE SCALE GENOMIC DNA]</scope>
    <source>
        <strain evidence="7 8">Bristol N2</strain>
    </source>
</reference>
<evidence type="ECO:0000256" key="1">
    <source>
        <dbReference type="ARBA" id="ARBA00004496"/>
    </source>
</evidence>
<dbReference type="Gene3D" id="3.10.20.90">
    <property type="entry name" value="Phosphatidylinositol 3-kinase Catalytic Subunit, Chain A, domain 1"/>
    <property type="match status" value="1"/>
</dbReference>
<feature type="compositionally biased region" description="Polar residues" evidence="5">
    <location>
        <begin position="772"/>
        <end position="791"/>
    </location>
</feature>
<evidence type="ECO:0000259" key="6">
    <source>
        <dbReference type="PROSITE" id="PS50057"/>
    </source>
</evidence>
<dbReference type="InterPro" id="IPR021774">
    <property type="entry name" value="CUPID"/>
</dbReference>
<keyword evidence="3 4" id="KW-0175">Coiled coil</keyword>
<dbReference type="InterPro" id="IPR041785">
    <property type="entry name" value="FRMD4A/B_FERM_C"/>
</dbReference>
<dbReference type="InterPro" id="IPR000299">
    <property type="entry name" value="FERM_domain"/>
</dbReference>
<dbReference type="EMBL" id="BX284604">
    <property type="protein sequence ID" value="CCA65545.1"/>
    <property type="molecule type" value="Genomic_DNA"/>
</dbReference>
<evidence type="ECO:0000256" key="2">
    <source>
        <dbReference type="ARBA" id="ARBA00022490"/>
    </source>
</evidence>
<evidence type="ECO:0000313" key="8">
    <source>
        <dbReference type="Proteomes" id="UP000001940"/>
    </source>
</evidence>
<feature type="region of interest" description="Disordered" evidence="5">
    <location>
        <begin position="385"/>
        <end position="447"/>
    </location>
</feature>
<evidence type="ECO:0000256" key="3">
    <source>
        <dbReference type="ARBA" id="ARBA00023054"/>
    </source>
</evidence>
<dbReference type="CDD" id="cd13191">
    <property type="entry name" value="FERM_C_FRMD4A_FRMD4B"/>
    <property type="match status" value="1"/>
</dbReference>
<sequence>MDDPNRIVSASRRPKALIRLLDSQQIEVVLHSRLSVEDVLRLVAEKVDLSFPDSQYFCLGFSDNLNNFHWLDGSVILYDLVASTSNPKGTLTLSHHVRFFVDTIYEVQCASTAKLFFFDIHNQLARHELLVTSEDYFELVAILVSVFVPDCQEHTTAEAISRIMPMSHPPYILLKTDQSEVERRVFEKFRYYRRLPVGTGMISFIKLAEKSESYGYRMYEALNENNDKCILSIGYKGIYIYRRSRHQNLITPYLAYPWRVIDNLYYRDKKFSIEIREPKKNESSENVSDDVILINDRQLSEAFSHPTTQVSCGRRRSNNQQPRVLLFPFTCQTPLVCRTVWMSAIAQHRFFLERKELKKKGHHHSRNAVVDHQELTEKLNRLTSTSSLGSSLPSLSSLHSNSSIGTMPSAKIGDGSTSSLPMSSAKPMSTQTSEPQLPDVPEPNESLHNKTIDEFQKDQEKCDRLKARKAELEMRLRQKMQELKDVCVEEGDITGEMPVEINDVVLPGDDFPRLKRRVGTAYSIPDELIKADKADKMSQLETDVELHRRIVAAASRLATDKNTNKSVRKKRQKDLQAARLRLNRLEQGLQQMRHSASKPDISSLTSDSSNSWTASNSSGPMLTMAMTKSCPTTPRGSVPDLRNGLDDEKDEFDENVEDRVSRRAPSAISRHSLSQRYSGVSSSSTSSGSDSMGLGLPPRPTSRKSQQQQTTPFDDQLDNPMICEIPPPPSSAAAHPLYENVGYRSTSYRSSYRQAHYPTIQDEHTQRKRAQSAHSISTDNGATGRTSTYSVPLNDAAQKFREYDYDDEEDSTPTMDLPSHLINVRRLTSSISCQAGFATASLDRRYSKLNGGRLSSGGGGSDDVVRQNVTTRITTFPVATSAATVILSGKPYSASELPRFQPPPPVARVTHMPRGSLPPYSSATMGAQSPAPPPNGKLPTNPQMEALLSYYKQQQQQQHQQQSRSAPSQQPKTATIV</sequence>
<feature type="region of interest" description="Disordered" evidence="5">
    <location>
        <begin position="761"/>
        <end position="793"/>
    </location>
</feature>
<dbReference type="InterPro" id="IPR018980">
    <property type="entry name" value="FERM_PH-like_C"/>
</dbReference>
<comment type="subcellular location">
    <subcellularLocation>
        <location evidence="1">Cytoplasm</location>
    </subcellularLocation>
</comment>
<dbReference type="AGR" id="WB:WBGene00008555"/>
<dbReference type="PANTHER" id="PTHR46079">
    <property type="entry name" value="FERM DOMAIN-CONTAINING PROTEIN 4"/>
    <property type="match status" value="1"/>
</dbReference>
<feature type="compositionally biased region" description="Acidic residues" evidence="5">
    <location>
        <begin position="647"/>
        <end position="656"/>
    </location>
</feature>
<dbReference type="GeneID" id="178235"/>
<dbReference type="SMART" id="SM01196">
    <property type="entry name" value="FERM_C"/>
    <property type="match status" value="1"/>
</dbReference>
<dbReference type="InParanoid" id="G5ECW4"/>
<evidence type="ECO:0000313" key="7">
    <source>
        <dbReference type="EMBL" id="CCA65545.1"/>
    </source>
</evidence>
<evidence type="ECO:0000313" key="9">
    <source>
        <dbReference type="WormBase" id="F07C6.4d"/>
    </source>
</evidence>
<dbReference type="WormBase" id="F07C6.4d">
    <property type="protein sequence ID" value="CE45937"/>
    <property type="gene ID" value="WBGene00008555"/>
</dbReference>
<dbReference type="InterPro" id="IPR019749">
    <property type="entry name" value="Band_41_domain"/>
</dbReference>
<dbReference type="OrthoDB" id="10063592at2759"/>
<dbReference type="ExpressionAtlas" id="G5ECW4">
    <property type="expression patterns" value="baseline and differential"/>
</dbReference>
<gene>
    <name evidence="7" type="ORF">CELE_F07C6.4</name>
    <name evidence="7 9" type="ORF">F07C6.4</name>
</gene>
<organism evidence="7 8">
    <name type="scientific">Caenorhabditis elegans</name>
    <dbReference type="NCBI Taxonomy" id="6239"/>
    <lineage>
        <taxon>Eukaryota</taxon>
        <taxon>Metazoa</taxon>
        <taxon>Ecdysozoa</taxon>
        <taxon>Nematoda</taxon>
        <taxon>Chromadorea</taxon>
        <taxon>Rhabditida</taxon>
        <taxon>Rhabditina</taxon>
        <taxon>Rhabditomorpha</taxon>
        <taxon>Rhabditoidea</taxon>
        <taxon>Rhabditidae</taxon>
        <taxon>Peloderinae</taxon>
        <taxon>Caenorhabditis</taxon>
    </lineage>
</organism>
<evidence type="ECO:0000256" key="4">
    <source>
        <dbReference type="SAM" id="Coils"/>
    </source>
</evidence>
<evidence type="ECO:0000256" key="5">
    <source>
        <dbReference type="SAM" id="MobiDB-lite"/>
    </source>
</evidence>
<feature type="region of interest" description="Disordered" evidence="5">
    <location>
        <begin position="896"/>
        <end position="977"/>
    </location>
</feature>
<dbReference type="InterPro" id="IPR019748">
    <property type="entry name" value="FERM_central"/>
</dbReference>
<accession>G5ECW4</accession>
<dbReference type="InterPro" id="IPR035963">
    <property type="entry name" value="FERM_2"/>
</dbReference>
<name>G5ECW4_CAEEL</name>
<dbReference type="AlphaFoldDB" id="G5ECW4"/>
<dbReference type="PaxDb" id="6239-F07C6.4d"/>
<dbReference type="Gene3D" id="1.20.80.10">
    <property type="match status" value="1"/>
</dbReference>
<keyword evidence="8" id="KW-1185">Reference proteome</keyword>
<dbReference type="PANTHER" id="PTHR46079:SF2">
    <property type="entry name" value="FERM DOMAIN-CONTAINING PROTEIN"/>
    <property type="match status" value="1"/>
</dbReference>
<dbReference type="Pfam" id="PF11819">
    <property type="entry name" value="CUPID"/>
    <property type="match status" value="1"/>
</dbReference>
<dbReference type="OMA" id="RIMPMSH"/>
<dbReference type="InterPro" id="IPR014352">
    <property type="entry name" value="FERM/acyl-CoA-bd_prot_sf"/>
</dbReference>
<dbReference type="STRING" id="6239.F07C6.4d.1"/>
<dbReference type="InterPro" id="IPR029071">
    <property type="entry name" value="Ubiquitin-like_domsf"/>
</dbReference>
<dbReference type="SMR" id="G5ECW4"/>
<dbReference type="SUPFAM" id="SSF54236">
    <property type="entry name" value="Ubiquitin-like"/>
    <property type="match status" value="1"/>
</dbReference>
<dbReference type="Pfam" id="PF09380">
    <property type="entry name" value="FERM_C"/>
    <property type="match status" value="1"/>
</dbReference>
<feature type="compositionally biased region" description="Low complexity" evidence="5">
    <location>
        <begin position="953"/>
        <end position="970"/>
    </location>
</feature>
<dbReference type="Proteomes" id="UP000001940">
    <property type="component" value="Chromosome IV"/>
</dbReference>
<dbReference type="CTD" id="178235"/>
<dbReference type="PhylomeDB" id="G5ECW4"/>
<dbReference type="SUPFAM" id="SSF50729">
    <property type="entry name" value="PH domain-like"/>
    <property type="match status" value="1"/>
</dbReference>
<dbReference type="eggNOG" id="KOG3529">
    <property type="taxonomic scope" value="Eukaryota"/>
</dbReference>
<dbReference type="PROSITE" id="PS50057">
    <property type="entry name" value="FERM_3"/>
    <property type="match status" value="1"/>
</dbReference>
<dbReference type="Bgee" id="WBGene00008555">
    <property type="expression patterns" value="Expressed in pharyngeal muscle cell (C elegans) and 4 other cell types or tissues"/>
</dbReference>
<dbReference type="Pfam" id="PF00373">
    <property type="entry name" value="FERM_M"/>
    <property type="match status" value="1"/>
</dbReference>